<gene>
    <name evidence="1" type="ORF">E4663_10915</name>
</gene>
<protein>
    <submittedName>
        <fullName evidence="1">Uncharacterized protein</fullName>
    </submittedName>
</protein>
<dbReference type="AlphaFoldDB" id="A0A4Z0GYP2"/>
<organism evidence="1 2">
    <name type="scientific">Halobacillus salinus</name>
    <dbReference type="NCBI Taxonomy" id="192814"/>
    <lineage>
        <taxon>Bacteria</taxon>
        <taxon>Bacillati</taxon>
        <taxon>Bacillota</taxon>
        <taxon>Bacilli</taxon>
        <taxon>Bacillales</taxon>
        <taxon>Bacillaceae</taxon>
        <taxon>Halobacillus</taxon>
    </lineage>
</organism>
<sequence length="83" mass="9784">MEFRTLFLDDISIAVNGYYSVRIDRSLVFQLKRQLTSSLIGELRNRSIQVVEVHSSFEREKVERFLGPFRFTEQFGVLVLDKL</sequence>
<evidence type="ECO:0000313" key="2">
    <source>
        <dbReference type="Proteomes" id="UP000297982"/>
    </source>
</evidence>
<dbReference type="RefSeq" id="WP_079477873.1">
    <property type="nucleotide sequence ID" value="NZ_FVYZ01000003.1"/>
</dbReference>
<keyword evidence="2" id="KW-1185">Reference proteome</keyword>
<evidence type="ECO:0000313" key="1">
    <source>
        <dbReference type="EMBL" id="TGB02666.1"/>
    </source>
</evidence>
<comment type="caution">
    <text evidence="1">The sequence shown here is derived from an EMBL/GenBank/DDBJ whole genome shotgun (WGS) entry which is preliminary data.</text>
</comment>
<dbReference type="OrthoDB" id="2971809at2"/>
<dbReference type="Proteomes" id="UP000297982">
    <property type="component" value="Unassembled WGS sequence"/>
</dbReference>
<reference evidence="1 2" key="1">
    <citation type="journal article" date="2003" name="Int. J. Syst. Evol. Microbiol.">
        <title>Halobacillus salinus sp. nov., isolated from a salt lake on the coast of the East Sea in Korea.</title>
        <authorList>
            <person name="Yoon J.H."/>
            <person name="Kang K.H."/>
            <person name="Park Y.H."/>
        </authorList>
    </citation>
    <scope>NUCLEOTIDE SEQUENCE [LARGE SCALE GENOMIC DNA]</scope>
    <source>
        <strain evidence="1 2">HSL-3</strain>
    </source>
</reference>
<name>A0A4Z0GYP2_9BACI</name>
<dbReference type="EMBL" id="SRJC01000002">
    <property type="protein sequence ID" value="TGB02666.1"/>
    <property type="molecule type" value="Genomic_DNA"/>
</dbReference>
<accession>A0A4Z0GYP2</accession>
<proteinExistence type="predicted"/>